<keyword evidence="2" id="KW-1133">Transmembrane helix</keyword>
<sequence>MPSSEYEAVNSVNESAHLIVTVCSLISLLVTVASCVCCRKGRLRDDNAINGVTNPTTTATTLTDSSAPHFVQGRPTIRIEKVAERPVQRTLECDRPTSEGALVKLSVALQTGRALPKLPLDMYTAIRKNHKANVAFFDEDGNPTYESIDPESDSLIDPLYTKLGEVTSSRPERKYDYPVFSGRKAPAFNLAGDGVVYQSASQIYTICGSEDPYSSIISEPHRSATVADQDDYNSSVYDGGYAKVKQGPVDPNWRRERLERTELEVDQLYSKIRRSSNIDDTVSVTEPSQLEADNKVVDHFGSEIPPECSKNVDSSSVSSREPSYRYITVRENADVVRERLRLHGQLALPAREHYYSVIGNEYETVGDVHSTNAYSAVDLPRSQEMINISTTFSPEFVPPPPTSPIPDRTPDDVAAAVATDVQQPSSSGIHDVSVPLYAVVSKPKVTTLGVGTSADDAIGLNPRQEDMPETSSSNPFSRSSRALDTGLNAFTASTSMDCRNTAFDTVEHSAFGDTNFGGVRTMKEGRKSVEVKRANCNKIPPHSQGVNRSRSADTSFSKTLR</sequence>
<dbReference type="AlphaFoldDB" id="A0A016WN22"/>
<dbReference type="EMBL" id="JARK01000212">
    <property type="protein sequence ID" value="EYC40433.1"/>
    <property type="molecule type" value="Genomic_DNA"/>
</dbReference>
<evidence type="ECO:0000313" key="3">
    <source>
        <dbReference type="EMBL" id="EYC40433.1"/>
    </source>
</evidence>
<gene>
    <name evidence="3" type="primary">Acey_s0612.g662</name>
    <name evidence="3" type="synonym">Acey-F31A3.5</name>
    <name evidence="3" type="ORF">Y032_0612g662</name>
</gene>
<feature type="compositionally biased region" description="Low complexity" evidence="1">
    <location>
        <begin position="471"/>
        <end position="480"/>
    </location>
</feature>
<feature type="region of interest" description="Disordered" evidence="1">
    <location>
        <begin position="533"/>
        <end position="561"/>
    </location>
</feature>
<proteinExistence type="predicted"/>
<protein>
    <submittedName>
        <fullName evidence="3">Uncharacterized protein</fullName>
    </submittedName>
</protein>
<comment type="caution">
    <text evidence="3">The sequence shown here is derived from an EMBL/GenBank/DDBJ whole genome shotgun (WGS) entry which is preliminary data.</text>
</comment>
<keyword evidence="2" id="KW-0812">Transmembrane</keyword>
<accession>A0A016WN22</accession>
<evidence type="ECO:0000313" key="4">
    <source>
        <dbReference type="Proteomes" id="UP000024635"/>
    </source>
</evidence>
<keyword evidence="4" id="KW-1185">Reference proteome</keyword>
<organism evidence="3 4">
    <name type="scientific">Ancylostoma ceylanicum</name>
    <dbReference type="NCBI Taxonomy" id="53326"/>
    <lineage>
        <taxon>Eukaryota</taxon>
        <taxon>Metazoa</taxon>
        <taxon>Ecdysozoa</taxon>
        <taxon>Nematoda</taxon>
        <taxon>Chromadorea</taxon>
        <taxon>Rhabditida</taxon>
        <taxon>Rhabditina</taxon>
        <taxon>Rhabditomorpha</taxon>
        <taxon>Strongyloidea</taxon>
        <taxon>Ancylostomatidae</taxon>
        <taxon>Ancylostomatinae</taxon>
        <taxon>Ancylostoma</taxon>
    </lineage>
</organism>
<feature type="region of interest" description="Disordered" evidence="1">
    <location>
        <begin position="450"/>
        <end position="481"/>
    </location>
</feature>
<feature type="transmembrane region" description="Helical" evidence="2">
    <location>
        <begin position="16"/>
        <end position="38"/>
    </location>
</feature>
<dbReference type="OrthoDB" id="5815739at2759"/>
<evidence type="ECO:0000256" key="1">
    <source>
        <dbReference type="SAM" id="MobiDB-lite"/>
    </source>
</evidence>
<name>A0A016WN22_9BILA</name>
<reference evidence="4" key="1">
    <citation type="journal article" date="2015" name="Nat. Genet.">
        <title>The genome and transcriptome of the zoonotic hookworm Ancylostoma ceylanicum identify infection-specific gene families.</title>
        <authorList>
            <person name="Schwarz E.M."/>
            <person name="Hu Y."/>
            <person name="Antoshechkin I."/>
            <person name="Miller M.M."/>
            <person name="Sternberg P.W."/>
            <person name="Aroian R.V."/>
        </authorList>
    </citation>
    <scope>NUCLEOTIDE SEQUENCE</scope>
    <source>
        <strain evidence="4">HY135</strain>
    </source>
</reference>
<feature type="compositionally biased region" description="Polar residues" evidence="1">
    <location>
        <begin position="544"/>
        <end position="561"/>
    </location>
</feature>
<evidence type="ECO:0000256" key="2">
    <source>
        <dbReference type="SAM" id="Phobius"/>
    </source>
</evidence>
<keyword evidence="2" id="KW-0472">Membrane</keyword>
<dbReference type="Proteomes" id="UP000024635">
    <property type="component" value="Unassembled WGS sequence"/>
</dbReference>